<proteinExistence type="predicted"/>
<keyword evidence="1" id="KW-0067">ATP-binding</keyword>
<dbReference type="RefSeq" id="WP_008816464.1">
    <property type="nucleotide sequence ID" value="NZ_CABKQS010000001.1"/>
</dbReference>
<dbReference type="EMBL" id="JAKTMA010000040">
    <property type="protein sequence ID" value="MCR0234774.1"/>
    <property type="molecule type" value="Genomic_DNA"/>
</dbReference>
<evidence type="ECO:0000313" key="1">
    <source>
        <dbReference type="EMBL" id="MCR0234774.1"/>
    </source>
</evidence>
<dbReference type="SUPFAM" id="SSF52980">
    <property type="entry name" value="Restriction endonuclease-like"/>
    <property type="match status" value="1"/>
</dbReference>
<dbReference type="GO" id="GO:0005524">
    <property type="term" value="F:ATP binding"/>
    <property type="evidence" value="ECO:0007669"/>
    <property type="project" value="UniProtKB-KW"/>
</dbReference>
<comment type="caution">
    <text evidence="1">The sequence shown here is derived from an EMBL/GenBank/DDBJ whole genome shotgun (WGS) entry which is preliminary data.</text>
</comment>
<gene>
    <name evidence="1" type="ORF">MKC95_18575</name>
</gene>
<dbReference type="InterPro" id="IPR011335">
    <property type="entry name" value="Restrct_endonuc-II-like"/>
</dbReference>
<accession>A0AAP2XUW2</accession>
<dbReference type="InterPro" id="IPR011856">
    <property type="entry name" value="tRNA_endonuc-like_dom_sf"/>
</dbReference>
<name>A0AAP2XUW2_CLOIN</name>
<organism evidence="1 2">
    <name type="scientific">Clostridium innocuum</name>
    <dbReference type="NCBI Taxonomy" id="1522"/>
    <lineage>
        <taxon>Bacteria</taxon>
        <taxon>Bacillati</taxon>
        <taxon>Bacillota</taxon>
        <taxon>Clostridia</taxon>
        <taxon>Eubacteriales</taxon>
        <taxon>Clostridiaceae</taxon>
        <taxon>Clostridium</taxon>
    </lineage>
</organism>
<reference evidence="1" key="1">
    <citation type="journal article" date="2022" name="Clin. Infect. Dis.">
        <title>Association between Clostridium innocuum and antibiotic-associated diarrhea in adults and children: A cross-sectional study and comparative genomics analysis.</title>
        <authorList>
            <person name="Cherny K.E."/>
            <person name="Muscat E.B."/>
            <person name="Balaji A."/>
            <person name="Mukherjee J."/>
            <person name="Ozer E.A."/>
            <person name="Angarone M.P."/>
            <person name="Hauser A.R."/>
            <person name="Sichel J.S."/>
            <person name="Amponsah E."/>
            <person name="Kociolek L.K."/>
        </authorList>
    </citation>
    <scope>NUCLEOTIDE SEQUENCE</scope>
    <source>
        <strain evidence="1">NU1-AC-029v</strain>
    </source>
</reference>
<dbReference type="Gene3D" id="3.40.1350.10">
    <property type="match status" value="1"/>
</dbReference>
<dbReference type="Gene3D" id="3.40.50.300">
    <property type="entry name" value="P-loop containing nucleotide triphosphate hydrolases"/>
    <property type="match status" value="1"/>
</dbReference>
<dbReference type="SUPFAM" id="SSF52540">
    <property type="entry name" value="P-loop containing nucleoside triphosphate hydrolases"/>
    <property type="match status" value="1"/>
</dbReference>
<evidence type="ECO:0000313" key="2">
    <source>
        <dbReference type="Proteomes" id="UP001203972"/>
    </source>
</evidence>
<dbReference type="AlphaFoldDB" id="A0AAP2XUW2"/>
<dbReference type="GO" id="GO:0003676">
    <property type="term" value="F:nucleic acid binding"/>
    <property type="evidence" value="ECO:0007669"/>
    <property type="project" value="InterPro"/>
</dbReference>
<keyword evidence="1" id="KW-0547">Nucleotide-binding</keyword>
<protein>
    <submittedName>
        <fullName evidence="1">ATP-binding protein</fullName>
    </submittedName>
</protein>
<sequence>MKFIEDKVWTEILNYFYKKQYGSIKGNIKGVQFEALVAFLLKLLFNQYEIEFHPTKASHDGSKDFWAIDDLQELWWAECKNYTQNIALKELAPTLVMAELNDVQHLLFFSYSNLNKNLKRHIGRYAFEHKKEVFIYENETIEELLFTNYKEMLSDFLGQQIKADFHHSVEIDFYNEKNPKLIDKKRFNGYYEIMDLAVGEVYNLNVIAENKHKFNSCTIKITIDESEDNYYFEFLSQDKALRNKIMRTIELKPNQIVLCKFKVRLIKYRERLKLPRLCTEVCLNGVQEAKAKADSVAYPCEWNRNNVLIGKHYEDLINIFTHECINNSPMSGFLVYGGGGTGKTRILQECDAVLTKNDYHILNFIGFDKNSSWKDVVREITYSAFAISEDLAFHLMCETDDIVIPSLDDNIKEEIVAFFKLLNKKEFAFEELHRYLKIIFGKLSQGRYAVIIDNMQSYAVEIIDFFKEMIQYMLQHQQSSHIVLLISINTSLVFDDRYLDFIGEFSRIDFLCRKIDGFQNEKQAIAYLKTILSLDDYPLNLPVLRKILASTSLKPKYIQQLANHLIISDCIEFKNQHGIINKSKELEASLRSIPDAYERLFSSSYHMILDKYVQWKSDIYDFISLLHLFSTMDESLLDILNVDRKIVQALVRHGVIKNEGDHRNKCYAFEHDLIESCLSTDIYPDLLKNAMKYLESYQDLFHTILRDKQVPILLYKLSHRMYAGSELITINKHKVLYTIPNKFIFNFHTYLLDNFINKKDEMELNVFIKEVSECCKYVRDHISELSAEYLFDKAFSHVFDIVSNEKNILREQFSFIIHYCENKNRLAKADLSRKIYTLYYERLEACVLNHRDMEREIEYAKAYLENRIFVCGRLEGASLKYVSNLNNSMMTAIAWQFHDILLEDCFDAANLFFMNNEDLKRGIELLKWGFRSFELLPAHTAAKFKVNYYSKLILYQLITQQFEDAIKTANEALSYIKDNEIINYHIFFKCRYLKYKLIALLLIGDCSDILDSTFEQYETNLSITHTDKSDDWLFLQAKYAFLNNNRDNFESIFQRLYTSMDYASSNVNMLEELALKYKLLFPEKIFSEIDDRAKSLSLVNKLLYMTPNEIKAFNADYISKAVIVSIDKKDGFYM</sequence>
<dbReference type="Proteomes" id="UP001203972">
    <property type="component" value="Unassembled WGS sequence"/>
</dbReference>
<dbReference type="InterPro" id="IPR027417">
    <property type="entry name" value="P-loop_NTPase"/>
</dbReference>